<dbReference type="GeneID" id="302995391"/>
<dbReference type="InterPro" id="IPR029044">
    <property type="entry name" value="Nucleotide-diphossugar_trans"/>
</dbReference>
<evidence type="ECO:0000313" key="6">
    <source>
        <dbReference type="Proteomes" id="UP000297872"/>
    </source>
</evidence>
<dbReference type="SUPFAM" id="SSF53448">
    <property type="entry name" value="Nucleotide-diphospho-sugar transferases"/>
    <property type="match status" value="1"/>
</dbReference>
<keyword evidence="6" id="KW-1185">Reference proteome</keyword>
<dbReference type="InterPro" id="IPR050834">
    <property type="entry name" value="Glycosyltransf_2"/>
</dbReference>
<dbReference type="Pfam" id="PF00535">
    <property type="entry name" value="Glycos_transf_2"/>
    <property type="match status" value="1"/>
</dbReference>
<protein>
    <submittedName>
        <fullName evidence="5">Glycosyltransferase</fullName>
    </submittedName>
</protein>
<evidence type="ECO:0000259" key="4">
    <source>
        <dbReference type="Pfam" id="PF00535"/>
    </source>
</evidence>
<dbReference type="OrthoDB" id="9815829at2"/>
<dbReference type="InterPro" id="IPR001173">
    <property type="entry name" value="Glyco_trans_2-like"/>
</dbReference>
<accession>A0A4Y8VJA7</accession>
<dbReference type="Gene3D" id="3.90.550.10">
    <property type="entry name" value="Spore Coat Polysaccharide Biosynthesis Protein SpsA, Chain A"/>
    <property type="match status" value="1"/>
</dbReference>
<keyword evidence="3 5" id="KW-0808">Transferase</keyword>
<dbReference type="GO" id="GO:0016757">
    <property type="term" value="F:glycosyltransferase activity"/>
    <property type="evidence" value="ECO:0007669"/>
    <property type="project" value="UniProtKB-KW"/>
</dbReference>
<proteinExistence type="inferred from homology"/>
<comment type="similarity">
    <text evidence="1">Belongs to the glycosyltransferase 2 family.</text>
</comment>
<evidence type="ECO:0000313" key="5">
    <source>
        <dbReference type="EMBL" id="TFH80527.1"/>
    </source>
</evidence>
<dbReference type="AlphaFoldDB" id="A0A4Y8VJA7"/>
<feature type="domain" description="Glycosyltransferase 2-like" evidence="4">
    <location>
        <begin position="5"/>
        <end position="160"/>
    </location>
</feature>
<reference evidence="5 6" key="1">
    <citation type="submission" date="2019-02" db="EMBL/GenBank/DDBJ databases">
        <title>Draft Genome Sequence of the Prevotella sp. BCRC 81118, Isolated from Human Feces.</title>
        <authorList>
            <person name="Huang C.-H."/>
        </authorList>
    </citation>
    <scope>NUCLEOTIDE SEQUENCE [LARGE SCALE GENOMIC DNA]</scope>
    <source>
        <strain evidence="5 6">BCRC 81118</strain>
    </source>
</reference>
<keyword evidence="2" id="KW-0328">Glycosyltransferase</keyword>
<evidence type="ECO:0000256" key="1">
    <source>
        <dbReference type="ARBA" id="ARBA00006739"/>
    </source>
</evidence>
<dbReference type="PANTHER" id="PTHR43685">
    <property type="entry name" value="GLYCOSYLTRANSFERASE"/>
    <property type="match status" value="1"/>
</dbReference>
<organism evidence="5 6">
    <name type="scientific">Segatella hominis</name>
    <dbReference type="NCBI Taxonomy" id="2518605"/>
    <lineage>
        <taxon>Bacteria</taxon>
        <taxon>Pseudomonadati</taxon>
        <taxon>Bacteroidota</taxon>
        <taxon>Bacteroidia</taxon>
        <taxon>Bacteroidales</taxon>
        <taxon>Prevotellaceae</taxon>
        <taxon>Segatella</taxon>
    </lineage>
</organism>
<evidence type="ECO:0000256" key="2">
    <source>
        <dbReference type="ARBA" id="ARBA00022676"/>
    </source>
</evidence>
<dbReference type="EMBL" id="SGVY01000020">
    <property type="protein sequence ID" value="TFH80527.1"/>
    <property type="molecule type" value="Genomic_DNA"/>
</dbReference>
<evidence type="ECO:0000256" key="3">
    <source>
        <dbReference type="ARBA" id="ARBA00022679"/>
    </source>
</evidence>
<name>A0A4Y8VJA7_9BACT</name>
<gene>
    <name evidence="5" type="ORF">EXN75_08835</name>
</gene>
<dbReference type="PANTHER" id="PTHR43685:SF5">
    <property type="entry name" value="GLYCOSYLTRANSFERASE EPSE-RELATED"/>
    <property type="match status" value="1"/>
</dbReference>
<dbReference type="Proteomes" id="UP000297872">
    <property type="component" value="Unassembled WGS sequence"/>
</dbReference>
<sequence>MNNYSVLISLYFKESPLHLREALDSIFSQTCRSNDVVLVEDGTLGEELELVVREYENKYPELHVVRFEKNRGLGFALNDGILECKNEIVARMDTDDIAKPERMEKQVQVMEAHPEYGMISSWIDEFITTKEHVTSVRKLPEMPKEVREYAKKRCPVNHPTVMFRKSEVLKVGGYQTKYFPEDYFLWIKMLMNGCQVYNIQESLLWFRYDPQTFMRRGGWKYACDEAITQWNIFCLGFISLPRMMMNVAIRFTVRVMPNWVRGLIYKKMLRKY</sequence>
<comment type="caution">
    <text evidence="5">The sequence shown here is derived from an EMBL/GenBank/DDBJ whole genome shotgun (WGS) entry which is preliminary data.</text>
</comment>
<dbReference type="RefSeq" id="WP_134843521.1">
    <property type="nucleotide sequence ID" value="NZ_SGVY01000020.1"/>
</dbReference>